<dbReference type="AlphaFoldDB" id="A0A3M7T021"/>
<sequence>MELRVSVNMFLNIFLFSMFRFGELVISIIIFKENLEGDFCLAFLKACITNFKYSIVKLK</sequence>
<keyword evidence="1" id="KW-1133">Transmembrane helix</keyword>
<reference evidence="2 3" key="1">
    <citation type="journal article" date="2018" name="Sci. Rep.">
        <title>Genomic signatures of local adaptation to the degree of environmental predictability in rotifers.</title>
        <authorList>
            <person name="Franch-Gras L."/>
            <person name="Hahn C."/>
            <person name="Garcia-Roger E.M."/>
            <person name="Carmona M.J."/>
            <person name="Serra M."/>
            <person name="Gomez A."/>
        </authorList>
    </citation>
    <scope>NUCLEOTIDE SEQUENCE [LARGE SCALE GENOMIC DNA]</scope>
    <source>
        <strain evidence="2">HYR1</strain>
    </source>
</reference>
<keyword evidence="3" id="KW-1185">Reference proteome</keyword>
<gene>
    <name evidence="2" type="ORF">BpHYR1_034608</name>
</gene>
<evidence type="ECO:0000313" key="3">
    <source>
        <dbReference type="Proteomes" id="UP000276133"/>
    </source>
</evidence>
<dbReference type="Proteomes" id="UP000276133">
    <property type="component" value="Unassembled WGS sequence"/>
</dbReference>
<keyword evidence="1" id="KW-0472">Membrane</keyword>
<feature type="transmembrane region" description="Helical" evidence="1">
    <location>
        <begin position="9"/>
        <end position="31"/>
    </location>
</feature>
<comment type="caution">
    <text evidence="2">The sequence shown here is derived from an EMBL/GenBank/DDBJ whole genome shotgun (WGS) entry which is preliminary data.</text>
</comment>
<accession>A0A3M7T021</accession>
<name>A0A3M7T021_BRAPC</name>
<proteinExistence type="predicted"/>
<evidence type="ECO:0000256" key="1">
    <source>
        <dbReference type="SAM" id="Phobius"/>
    </source>
</evidence>
<evidence type="ECO:0000313" key="2">
    <source>
        <dbReference type="EMBL" id="RNA41239.1"/>
    </source>
</evidence>
<organism evidence="2 3">
    <name type="scientific">Brachionus plicatilis</name>
    <name type="common">Marine rotifer</name>
    <name type="synonym">Brachionus muelleri</name>
    <dbReference type="NCBI Taxonomy" id="10195"/>
    <lineage>
        <taxon>Eukaryota</taxon>
        <taxon>Metazoa</taxon>
        <taxon>Spiralia</taxon>
        <taxon>Gnathifera</taxon>
        <taxon>Rotifera</taxon>
        <taxon>Eurotatoria</taxon>
        <taxon>Monogononta</taxon>
        <taxon>Pseudotrocha</taxon>
        <taxon>Ploima</taxon>
        <taxon>Brachionidae</taxon>
        <taxon>Brachionus</taxon>
    </lineage>
</organism>
<keyword evidence="1" id="KW-0812">Transmembrane</keyword>
<protein>
    <submittedName>
        <fullName evidence="2">Uncharacterized protein</fullName>
    </submittedName>
</protein>
<dbReference type="EMBL" id="REGN01000529">
    <property type="protein sequence ID" value="RNA41239.1"/>
    <property type="molecule type" value="Genomic_DNA"/>
</dbReference>